<dbReference type="OrthoDB" id="1680778at2759"/>
<sequence>MVILNEMAECRESAQLLIALVHLPLLVFGLPYILWCVSCLRRVVAFWVKPGVLVVVVANSDTNLRMCNNISNASLVHYNYWCAYYSDTCHGHSSIRITLDTRHGHTNLALFQPFYYAMSIVKSGNEESSSSGLIVKMTGSIRISHTNSFSASSFCMLSACSAYFFQFSTVTFPRASCLPRHLLVPISIQSGCTDNDMEEDVPLHDPLCKPLRLIQTVYISDSSYPTYRRPNNGLVANVRGHPVGNEFVVLYCEERNGHDAATLEIWDGDEIDYYINSRYVSPPEAVWR</sequence>
<evidence type="ECO:0000313" key="3">
    <source>
        <dbReference type="Proteomes" id="UP000475862"/>
    </source>
</evidence>
<proteinExistence type="predicted"/>
<keyword evidence="1" id="KW-0812">Transmembrane</keyword>
<organism evidence="2 3">
    <name type="scientific">Aphis glycines</name>
    <name type="common">Soybean aphid</name>
    <dbReference type="NCBI Taxonomy" id="307491"/>
    <lineage>
        <taxon>Eukaryota</taxon>
        <taxon>Metazoa</taxon>
        <taxon>Ecdysozoa</taxon>
        <taxon>Arthropoda</taxon>
        <taxon>Hexapoda</taxon>
        <taxon>Insecta</taxon>
        <taxon>Pterygota</taxon>
        <taxon>Neoptera</taxon>
        <taxon>Paraneoptera</taxon>
        <taxon>Hemiptera</taxon>
        <taxon>Sternorrhyncha</taxon>
        <taxon>Aphidomorpha</taxon>
        <taxon>Aphidoidea</taxon>
        <taxon>Aphididae</taxon>
        <taxon>Aphidini</taxon>
        <taxon>Aphis</taxon>
        <taxon>Aphis</taxon>
    </lineage>
</organism>
<dbReference type="AlphaFoldDB" id="A0A6G0SZ55"/>
<dbReference type="Proteomes" id="UP000475862">
    <property type="component" value="Unassembled WGS sequence"/>
</dbReference>
<keyword evidence="1" id="KW-1133">Transmembrane helix</keyword>
<gene>
    <name evidence="2" type="ORF">AGLY_016568</name>
</gene>
<evidence type="ECO:0000313" key="2">
    <source>
        <dbReference type="EMBL" id="KAE9522937.1"/>
    </source>
</evidence>
<protein>
    <submittedName>
        <fullName evidence="2">Uncharacterized protein</fullName>
    </submittedName>
</protein>
<keyword evidence="1" id="KW-0472">Membrane</keyword>
<keyword evidence="3" id="KW-1185">Reference proteome</keyword>
<name>A0A6G0SZ55_APHGL</name>
<evidence type="ECO:0000256" key="1">
    <source>
        <dbReference type="SAM" id="Phobius"/>
    </source>
</evidence>
<accession>A0A6G0SZ55</accession>
<comment type="caution">
    <text evidence="2">The sequence shown here is derived from an EMBL/GenBank/DDBJ whole genome shotgun (WGS) entry which is preliminary data.</text>
</comment>
<dbReference type="EMBL" id="VYZN01000468">
    <property type="protein sequence ID" value="KAE9522937.1"/>
    <property type="molecule type" value="Genomic_DNA"/>
</dbReference>
<feature type="transmembrane region" description="Helical" evidence="1">
    <location>
        <begin position="16"/>
        <end position="35"/>
    </location>
</feature>
<reference evidence="2 3" key="1">
    <citation type="submission" date="2019-08" db="EMBL/GenBank/DDBJ databases">
        <title>The genome of the soybean aphid Biotype 1, its phylome, world population structure and adaptation to the North American continent.</title>
        <authorList>
            <person name="Giordano R."/>
            <person name="Donthu R.K."/>
            <person name="Hernandez A.G."/>
            <person name="Wright C.L."/>
            <person name="Zimin A.V."/>
        </authorList>
    </citation>
    <scope>NUCLEOTIDE SEQUENCE [LARGE SCALE GENOMIC DNA]</scope>
    <source>
        <tissue evidence="2">Whole aphids</tissue>
    </source>
</reference>